<dbReference type="GO" id="GO:0004519">
    <property type="term" value="F:endonuclease activity"/>
    <property type="evidence" value="ECO:0007669"/>
    <property type="project" value="UniProtKB-KW"/>
</dbReference>
<dbReference type="InterPro" id="IPR013087">
    <property type="entry name" value="Znf_C2H2_type"/>
</dbReference>
<keyword evidence="3" id="KW-0540">Nuclease</keyword>
<organism evidence="3 4">
    <name type="scientific">Enterococcus phage 113</name>
    <dbReference type="NCBI Taxonomy" id="2835638"/>
    <lineage>
        <taxon>Viruses</taxon>
        <taxon>Duplodnaviria</taxon>
        <taxon>Heunggongvirae</taxon>
        <taxon>Uroviricota</taxon>
        <taxon>Caudoviricetes</taxon>
        <taxon>Herelleviridae</taxon>
        <taxon>Brockvirinae</taxon>
        <taxon>Schiekvirus</taxon>
        <taxon>Schiekvirus sv113</taxon>
    </lineage>
</organism>
<proteinExistence type="predicted"/>
<dbReference type="EMBL" id="MZ147816">
    <property type="protein sequence ID" value="QVW54582.1"/>
    <property type="molecule type" value="Genomic_DNA"/>
</dbReference>
<accession>A0A8E7FYV2</accession>
<protein>
    <submittedName>
        <fullName evidence="3">Recombination endonuclease VII</fullName>
    </submittedName>
</protein>
<keyword evidence="3" id="KW-0255">Endonuclease</keyword>
<sequence>MYICDICGLSFDKATQLGGHKSSHIRSTTEYGKLTYFKCKHCEKEMYLNASERKKKKTFCSYACHNAHRTKVALESKAVISGVTLDISLAELTKAKEEATNCAICGKSFELNKLKKCADHCHKTDKFRGILCQPCNRMLGWYENNTDSIQQYLSVFTEKVMGSSPI</sequence>
<name>A0A8E7FYV2_9CAUD</name>
<dbReference type="Pfam" id="PF02945">
    <property type="entry name" value="Endonuclease_7"/>
    <property type="match status" value="1"/>
</dbReference>
<dbReference type="PROSITE" id="PS00028">
    <property type="entry name" value="ZINC_FINGER_C2H2_1"/>
    <property type="match status" value="1"/>
</dbReference>
<evidence type="ECO:0000259" key="2">
    <source>
        <dbReference type="PROSITE" id="PS50157"/>
    </source>
</evidence>
<feature type="domain" description="C2H2-type" evidence="2">
    <location>
        <begin position="2"/>
        <end position="29"/>
    </location>
</feature>
<evidence type="ECO:0000256" key="1">
    <source>
        <dbReference type="PROSITE-ProRule" id="PRU00042"/>
    </source>
</evidence>
<reference evidence="3 4" key="1">
    <citation type="submission" date="2021-05" db="EMBL/GenBank/DDBJ databases">
        <authorList>
            <person name="Canfield G.S."/>
            <person name="Duerkop B.A."/>
        </authorList>
    </citation>
    <scope>NUCLEOTIDE SEQUENCE [LARGE SCALE GENOMIC DNA]</scope>
</reference>
<evidence type="ECO:0000313" key="3">
    <source>
        <dbReference type="EMBL" id="QVW54582.1"/>
    </source>
</evidence>
<gene>
    <name evidence="3" type="ORF">p113_160</name>
</gene>
<dbReference type="GO" id="GO:0008270">
    <property type="term" value="F:zinc ion binding"/>
    <property type="evidence" value="ECO:0007669"/>
    <property type="project" value="UniProtKB-KW"/>
</dbReference>
<dbReference type="InterPro" id="IPR004211">
    <property type="entry name" value="Endonuclease_7"/>
</dbReference>
<dbReference type="Proteomes" id="UP000677423">
    <property type="component" value="Segment"/>
</dbReference>
<keyword evidence="4" id="KW-1185">Reference proteome</keyword>
<dbReference type="PROSITE" id="PS50157">
    <property type="entry name" value="ZINC_FINGER_C2H2_2"/>
    <property type="match status" value="1"/>
</dbReference>
<evidence type="ECO:0000313" key="4">
    <source>
        <dbReference type="Proteomes" id="UP000677423"/>
    </source>
</evidence>
<dbReference type="Pfam" id="PF13912">
    <property type="entry name" value="zf-C2H2_6"/>
    <property type="match status" value="1"/>
</dbReference>
<keyword evidence="1" id="KW-0479">Metal-binding</keyword>
<keyword evidence="1" id="KW-0862">Zinc</keyword>
<keyword evidence="1" id="KW-0863">Zinc-finger</keyword>
<keyword evidence="3" id="KW-0378">Hydrolase</keyword>